<accession>A0A194S8M0</accession>
<proteinExistence type="predicted"/>
<dbReference type="RefSeq" id="XP_018272968.1">
    <property type="nucleotide sequence ID" value="XM_018416077.1"/>
</dbReference>
<feature type="compositionally biased region" description="Polar residues" evidence="1">
    <location>
        <begin position="814"/>
        <end position="823"/>
    </location>
</feature>
<dbReference type="Pfam" id="PF12937">
    <property type="entry name" value="F-box-like"/>
    <property type="match status" value="1"/>
</dbReference>
<evidence type="ECO:0000313" key="3">
    <source>
        <dbReference type="EMBL" id="KPV76919.1"/>
    </source>
</evidence>
<dbReference type="GeneID" id="28976525"/>
<dbReference type="AlphaFoldDB" id="A0A194S8M0"/>
<sequence>MADSVRSPPRSPPVPLPPSTRLFAPSLGAKPKPATDSASAPSSTSPRASGKRTPTSRMSFRRLSFSTVGASGSSTSAASPGSSTPYSSSTPASTTSDAGGFTFVPYEDPVAASSSSSALGRIVADAFDMRDMASQLSAIADTASSPSSSRPMIKLRTPFVHKKARIPRPRTKSGSSTTIEDLPDELLLRIFGFLNDWQGFRPVPGKDLDETPTWYTPPLRVGLVCRRWLPVARALYYRFLKISHVERVSALHAAFLANPNLPAAVRHLSIDLPYGAGAKLSLCATPEPGATAEGTVPEADHSPVKKRKPLTRGDELRAVFQSCAHLLSLEMSGVAPALLLGSSSSRSTTSALHHLHQLRLSTVTRLTLRGGTGAVERGGDGVPVLDAASVRDALLALTGLRSLTLKGFASSLSPDGALDFAPTRTHLGLTARPLPLRARTSARLPLERLALVECCISAADLRALVEQCQRGKLRSLAVVDLWDADSAKKNRREGRQHLPSVESLHDVTDLVAGSVEHLRATLYNYPPATDVAEAAASTALRSPERSTSRRLPPVGSARAGAGRPLDAATSVERARRPVPPAGERHILDGFIAQLEGLKTLDIGGSVVSPALFAPHAHPYSHTYPLSSLGLELGVDPTGATSRSHRDPPGLELHLAPTLRTLTLRSCDLLPPSALVPWLRSLALPFPASSTSSSLHRSHPSTSAPPSAPSRLSHGPAPPALRTLRTLGGSEHGWARPTACLEVQRACWAAGIVWTSGGGSGPDAGVDAAAGGTAGAAEEAATSWRPAVAGALGGAGRSTMAAPASLSGPPGFPQQARTTTTTQGVPAQEYWACQSSSRLLPRSGGGW</sequence>
<feature type="region of interest" description="Disordered" evidence="1">
    <location>
        <begin position="1"/>
        <end position="94"/>
    </location>
</feature>
<feature type="compositionally biased region" description="Pro residues" evidence="1">
    <location>
        <begin position="9"/>
        <end position="18"/>
    </location>
</feature>
<dbReference type="OrthoDB" id="3219396at2759"/>
<evidence type="ECO:0000259" key="2">
    <source>
        <dbReference type="Pfam" id="PF12937"/>
    </source>
</evidence>
<keyword evidence="4" id="KW-1185">Reference proteome</keyword>
<feature type="compositionally biased region" description="Low complexity" evidence="1">
    <location>
        <begin position="64"/>
        <end position="94"/>
    </location>
</feature>
<evidence type="ECO:0000256" key="1">
    <source>
        <dbReference type="SAM" id="MobiDB-lite"/>
    </source>
</evidence>
<feature type="region of interest" description="Disordered" evidence="1">
    <location>
        <begin position="689"/>
        <end position="721"/>
    </location>
</feature>
<protein>
    <recommendedName>
        <fullName evidence="2">F-box domain-containing protein</fullName>
    </recommendedName>
</protein>
<dbReference type="Proteomes" id="UP000053890">
    <property type="component" value="Unassembled WGS sequence"/>
</dbReference>
<feature type="compositionally biased region" description="Low complexity" evidence="1">
    <location>
        <begin position="29"/>
        <end position="48"/>
    </location>
</feature>
<dbReference type="OMA" id="FQSCAHL"/>
<feature type="region of interest" description="Disordered" evidence="1">
    <location>
        <begin position="538"/>
        <end position="574"/>
    </location>
</feature>
<name>A0A194S8M0_RHOGW</name>
<gene>
    <name evidence="3" type="ORF">RHOBADRAFT_51901</name>
</gene>
<evidence type="ECO:0000313" key="4">
    <source>
        <dbReference type="Proteomes" id="UP000053890"/>
    </source>
</evidence>
<dbReference type="InterPro" id="IPR001810">
    <property type="entry name" value="F-box_dom"/>
</dbReference>
<dbReference type="CDD" id="cd09917">
    <property type="entry name" value="F-box_SF"/>
    <property type="match status" value="1"/>
</dbReference>
<dbReference type="Gene3D" id="1.20.1280.50">
    <property type="match status" value="1"/>
</dbReference>
<feature type="region of interest" description="Disordered" evidence="1">
    <location>
        <begin position="794"/>
        <end position="823"/>
    </location>
</feature>
<feature type="domain" description="F-box" evidence="2">
    <location>
        <begin position="179"/>
        <end position="238"/>
    </location>
</feature>
<dbReference type="EMBL" id="KQ474075">
    <property type="protein sequence ID" value="KPV76919.1"/>
    <property type="molecule type" value="Genomic_DNA"/>
</dbReference>
<organism evidence="3 4">
    <name type="scientific">Rhodotorula graminis (strain WP1)</name>
    <dbReference type="NCBI Taxonomy" id="578459"/>
    <lineage>
        <taxon>Eukaryota</taxon>
        <taxon>Fungi</taxon>
        <taxon>Dikarya</taxon>
        <taxon>Basidiomycota</taxon>
        <taxon>Pucciniomycotina</taxon>
        <taxon>Microbotryomycetes</taxon>
        <taxon>Sporidiobolales</taxon>
        <taxon>Sporidiobolaceae</taxon>
        <taxon>Rhodotorula</taxon>
    </lineage>
</organism>
<feature type="compositionally biased region" description="Low complexity" evidence="1">
    <location>
        <begin position="689"/>
        <end position="713"/>
    </location>
</feature>
<reference evidence="3 4" key="1">
    <citation type="journal article" date="2015" name="Front. Microbiol.">
        <title>Genome sequence of the plant growth promoting endophytic yeast Rhodotorula graminis WP1.</title>
        <authorList>
            <person name="Firrincieli A."/>
            <person name="Otillar R."/>
            <person name="Salamov A."/>
            <person name="Schmutz J."/>
            <person name="Khan Z."/>
            <person name="Redman R.S."/>
            <person name="Fleck N.D."/>
            <person name="Lindquist E."/>
            <person name="Grigoriev I.V."/>
            <person name="Doty S.L."/>
        </authorList>
    </citation>
    <scope>NUCLEOTIDE SEQUENCE [LARGE SCALE GENOMIC DNA]</scope>
    <source>
        <strain evidence="3 4">WP1</strain>
    </source>
</reference>